<evidence type="ECO:0000256" key="2">
    <source>
        <dbReference type="ARBA" id="ARBA00022475"/>
    </source>
</evidence>
<name>A0AAJ5X540_9SPHN</name>
<protein>
    <submittedName>
        <fullName evidence="9">FtsX-like permease family protein</fullName>
    </submittedName>
</protein>
<gene>
    <name evidence="9" type="ORF">P0Y56_14235</name>
</gene>
<dbReference type="InterPro" id="IPR003838">
    <property type="entry name" value="ABC3_permease_C"/>
</dbReference>
<dbReference type="Proteomes" id="UP001218362">
    <property type="component" value="Chromosome"/>
</dbReference>
<dbReference type="GO" id="GO:0005886">
    <property type="term" value="C:plasma membrane"/>
    <property type="evidence" value="ECO:0007669"/>
    <property type="project" value="UniProtKB-SubCell"/>
</dbReference>
<feature type="transmembrane region" description="Helical" evidence="6">
    <location>
        <begin position="354"/>
        <end position="378"/>
    </location>
</feature>
<dbReference type="InterPro" id="IPR038766">
    <property type="entry name" value="Membrane_comp_ABC_pdt"/>
</dbReference>
<evidence type="ECO:0000256" key="6">
    <source>
        <dbReference type="SAM" id="Phobius"/>
    </source>
</evidence>
<evidence type="ECO:0000313" key="9">
    <source>
        <dbReference type="EMBL" id="WEK46160.1"/>
    </source>
</evidence>
<feature type="transmembrane region" description="Helical" evidence="6">
    <location>
        <begin position="767"/>
        <end position="796"/>
    </location>
</feature>
<feature type="transmembrane region" description="Helical" evidence="6">
    <location>
        <begin position="260"/>
        <end position="286"/>
    </location>
</feature>
<evidence type="ECO:0000256" key="5">
    <source>
        <dbReference type="ARBA" id="ARBA00023136"/>
    </source>
</evidence>
<dbReference type="Pfam" id="PF12704">
    <property type="entry name" value="MacB_PCD"/>
    <property type="match status" value="1"/>
</dbReference>
<feature type="domain" description="MacB-like periplasmic core" evidence="8">
    <location>
        <begin position="32"/>
        <end position="229"/>
    </location>
</feature>
<evidence type="ECO:0000256" key="1">
    <source>
        <dbReference type="ARBA" id="ARBA00004651"/>
    </source>
</evidence>
<feature type="transmembrane region" description="Helical" evidence="6">
    <location>
        <begin position="428"/>
        <end position="450"/>
    </location>
</feature>
<dbReference type="AlphaFoldDB" id="A0AAJ5X540"/>
<feature type="transmembrane region" description="Helical" evidence="6">
    <location>
        <begin position="816"/>
        <end position="836"/>
    </location>
</feature>
<evidence type="ECO:0000259" key="7">
    <source>
        <dbReference type="Pfam" id="PF02687"/>
    </source>
</evidence>
<evidence type="ECO:0000313" key="10">
    <source>
        <dbReference type="Proteomes" id="UP001218362"/>
    </source>
</evidence>
<feature type="transmembrane region" description="Helical" evidence="6">
    <location>
        <begin position="481"/>
        <end position="499"/>
    </location>
</feature>
<organism evidence="9 10">
    <name type="scientific">Candidatus Andeanibacterium colombiense</name>
    <dbReference type="NCBI Taxonomy" id="3121345"/>
    <lineage>
        <taxon>Bacteria</taxon>
        <taxon>Pseudomonadati</taxon>
        <taxon>Pseudomonadota</taxon>
        <taxon>Alphaproteobacteria</taxon>
        <taxon>Sphingomonadales</taxon>
        <taxon>Sphingomonadaceae</taxon>
        <taxon>Candidatus Andeanibacterium</taxon>
    </lineage>
</organism>
<dbReference type="PANTHER" id="PTHR30287">
    <property type="entry name" value="MEMBRANE COMPONENT OF PREDICTED ABC SUPERFAMILY METABOLITE UPTAKE TRANSPORTER"/>
    <property type="match status" value="1"/>
</dbReference>
<dbReference type="Pfam" id="PF02687">
    <property type="entry name" value="FtsX"/>
    <property type="match status" value="2"/>
</dbReference>
<dbReference type="PANTHER" id="PTHR30287:SF1">
    <property type="entry name" value="INNER MEMBRANE PROTEIN"/>
    <property type="match status" value="1"/>
</dbReference>
<reference evidence="9" key="1">
    <citation type="submission" date="2023-03" db="EMBL/GenBank/DDBJ databases">
        <title>Andean soil-derived lignocellulolytic bacterial consortium as a source of novel taxa and putative plastic-active enzymes.</title>
        <authorList>
            <person name="Diaz-Garcia L."/>
            <person name="Chuvochina M."/>
            <person name="Feuerriegel G."/>
            <person name="Bunk B."/>
            <person name="Sproer C."/>
            <person name="Streit W.R."/>
            <person name="Rodriguez L.M."/>
            <person name="Overmann J."/>
            <person name="Jimenez D.J."/>
        </authorList>
    </citation>
    <scope>NUCLEOTIDE SEQUENCE</scope>
    <source>
        <strain evidence="9">MAG 26</strain>
    </source>
</reference>
<keyword evidence="2" id="KW-1003">Cell membrane</keyword>
<feature type="transmembrane region" description="Helical" evidence="6">
    <location>
        <begin position="399"/>
        <end position="422"/>
    </location>
</feature>
<evidence type="ECO:0000256" key="4">
    <source>
        <dbReference type="ARBA" id="ARBA00022989"/>
    </source>
</evidence>
<dbReference type="EMBL" id="CP119316">
    <property type="protein sequence ID" value="WEK46160.1"/>
    <property type="molecule type" value="Genomic_DNA"/>
</dbReference>
<evidence type="ECO:0000256" key="3">
    <source>
        <dbReference type="ARBA" id="ARBA00022692"/>
    </source>
</evidence>
<dbReference type="KEGG" id="acob:P0Y56_14235"/>
<keyword evidence="5 6" id="KW-0472">Membrane</keyword>
<keyword evidence="4 6" id="KW-1133">Transmembrane helix</keyword>
<sequence length="847" mass="88727">MRPAQTSLPWRTAWTIARRDLHRRFRGLRLLLVCLFLGVGALAAIGSLTGAIRAELTDRGQEILGGDLEATLWQRAPNPRELAALSAYGKVSGGFRMQASASTATAAAPIELKAVDVAWPMFGRFTLKDGRKAGAPPPGEAWLAEGAAERLNVKSGDSFRLGTIDLRVGGIIGEEPDRLSEGFSLGPTVIVDEDVPARAGLTAPGAMYQGKYRVAFERKQDAQKAADAIGKAFPSAGFEFRTADNASPGAERFVGRMGQFLILVGLAALVIAGIGIGGGVGSYLQARRQSIATLKILGGTSGDIARIYALQIGVAALAGALAGMIAGVAVTPLLTWALGSLLPVETGLVIDPGALARAAGFGLLVALVFAAPPLAKARRFPAMALMRERVAPLAGQRQILARALLLPVGGGLLTIAALALVGTPQPGLSALFLGGAAALLAILAALGWAVRKLTERAPRPKNPLLRNALANLHRPGSQTGALVTALGFGLSAFVLLAGVQTSLTANIQRTVPNVAPDYFVLDVPPARIGEFEALVRSESPKAKIRAVPALRGRVLAYGPKDRLTRVADLKDIPDGAWALRGERGLTYADAVPEGNAITEGTWWGPHYAGEPLVSVDENFAQAIGLHIGDYLTIGLLGVERTVRVANFRRIDWDSMGFNYALVFSPNAIADAPHNLAATIDLPEGAPTGPLLRRLVSAFPSSSTIEVGQVLAEARTMLSQVGNAILAAASVAVLAGLAVLLGAIAAARASRLYDNVILRVLGASRRQLLLLQLAEYGLLALLLAAVALALGSGMAWLVIVELFEFDWLPDWPRIFEVLGAGLLLVLGFALGGSLPLLRARPAQALREL</sequence>
<feature type="domain" description="ABC3 transporter permease C-terminal" evidence="7">
    <location>
        <begin position="727"/>
        <end position="835"/>
    </location>
</feature>
<feature type="transmembrane region" description="Helical" evidence="6">
    <location>
        <begin position="307"/>
        <end position="334"/>
    </location>
</feature>
<dbReference type="InterPro" id="IPR025857">
    <property type="entry name" value="MacB_PCD"/>
</dbReference>
<feature type="transmembrane region" description="Helical" evidence="6">
    <location>
        <begin position="723"/>
        <end position="746"/>
    </location>
</feature>
<evidence type="ECO:0000259" key="8">
    <source>
        <dbReference type="Pfam" id="PF12704"/>
    </source>
</evidence>
<comment type="subcellular location">
    <subcellularLocation>
        <location evidence="1">Cell membrane</location>
        <topology evidence="1">Multi-pass membrane protein</topology>
    </subcellularLocation>
</comment>
<proteinExistence type="predicted"/>
<keyword evidence="3 6" id="KW-0812">Transmembrane</keyword>
<feature type="domain" description="ABC3 transporter permease C-terminal" evidence="7">
    <location>
        <begin position="263"/>
        <end position="381"/>
    </location>
</feature>
<accession>A0AAJ5X540</accession>